<dbReference type="AlphaFoldDB" id="A0A1Y1ZKS0"/>
<dbReference type="EMBL" id="MCFA01000068">
    <property type="protein sequence ID" value="ORY10816.1"/>
    <property type="molecule type" value="Genomic_DNA"/>
</dbReference>
<comment type="caution">
    <text evidence="2">The sequence shown here is derived from an EMBL/GenBank/DDBJ whole genome shotgun (WGS) entry which is preliminary data.</text>
</comment>
<name>A0A1Y1ZKS0_9PLEO</name>
<organism evidence="2 3">
    <name type="scientific">Clohesyomyces aquaticus</name>
    <dbReference type="NCBI Taxonomy" id="1231657"/>
    <lineage>
        <taxon>Eukaryota</taxon>
        <taxon>Fungi</taxon>
        <taxon>Dikarya</taxon>
        <taxon>Ascomycota</taxon>
        <taxon>Pezizomycotina</taxon>
        <taxon>Dothideomycetes</taxon>
        <taxon>Pleosporomycetidae</taxon>
        <taxon>Pleosporales</taxon>
        <taxon>Lindgomycetaceae</taxon>
        <taxon>Clohesyomyces</taxon>
    </lineage>
</organism>
<feature type="chain" id="PRO_5012305130" evidence="1">
    <location>
        <begin position="20"/>
        <end position="227"/>
    </location>
</feature>
<feature type="signal peptide" evidence="1">
    <location>
        <begin position="1"/>
        <end position="19"/>
    </location>
</feature>
<evidence type="ECO:0000313" key="3">
    <source>
        <dbReference type="Proteomes" id="UP000193144"/>
    </source>
</evidence>
<proteinExistence type="predicted"/>
<keyword evidence="1" id="KW-0732">Signal</keyword>
<evidence type="ECO:0000256" key="1">
    <source>
        <dbReference type="SAM" id="SignalP"/>
    </source>
</evidence>
<accession>A0A1Y1ZKS0</accession>
<dbReference type="Proteomes" id="UP000193144">
    <property type="component" value="Unassembled WGS sequence"/>
</dbReference>
<protein>
    <submittedName>
        <fullName evidence="2">Uncharacterized protein</fullName>
    </submittedName>
</protein>
<reference evidence="2 3" key="1">
    <citation type="submission" date="2016-07" db="EMBL/GenBank/DDBJ databases">
        <title>Pervasive Adenine N6-methylation of Active Genes in Fungi.</title>
        <authorList>
            <consortium name="DOE Joint Genome Institute"/>
            <person name="Mondo S.J."/>
            <person name="Dannebaum R.O."/>
            <person name="Kuo R.C."/>
            <person name="Labutti K."/>
            <person name="Haridas S."/>
            <person name="Kuo A."/>
            <person name="Salamov A."/>
            <person name="Ahrendt S.R."/>
            <person name="Lipzen A."/>
            <person name="Sullivan W."/>
            <person name="Andreopoulos W.B."/>
            <person name="Clum A."/>
            <person name="Lindquist E."/>
            <person name="Daum C."/>
            <person name="Ramamoorthy G.K."/>
            <person name="Gryganskyi A."/>
            <person name="Culley D."/>
            <person name="Magnuson J.K."/>
            <person name="James T.Y."/>
            <person name="O'Malley M.A."/>
            <person name="Stajich J.E."/>
            <person name="Spatafora J.W."/>
            <person name="Visel A."/>
            <person name="Grigoriev I.V."/>
        </authorList>
    </citation>
    <scope>NUCLEOTIDE SEQUENCE [LARGE SCALE GENOMIC DNA]</scope>
    <source>
        <strain evidence="2 3">CBS 115471</strain>
    </source>
</reference>
<sequence length="227" mass="25280">MVRLLLTVVIAALTATTLATSYPIKGAYPRDIPANLTTALTSQDPIHPGICHVHVVQRDRCESDGSGIQHWVTLTYIKDGADQDVSMWPFHAGGWYHNSFYNEMPTKINPKGRLLAEVQWDSTVYFYYNGGVRQIDWSSTENHESVFSGGLGGCGVGDWTQGPITECKEWTSPRIPAECAEREDSPDNFAPPPLNKFPFRTPSPKFFAPISLKQDILLLELPTPQCK</sequence>
<gene>
    <name evidence="2" type="ORF">BCR34DRAFT_588358</name>
</gene>
<evidence type="ECO:0000313" key="2">
    <source>
        <dbReference type="EMBL" id="ORY10816.1"/>
    </source>
</evidence>
<keyword evidence="3" id="KW-1185">Reference proteome</keyword>